<name>A0ABD2C936_VESSQ</name>
<sequence>MPEVNNLLNSIMMFRNHCPSRIQNCQCRNRHIWDHSVDDTVYIDGKNGNNRICLIHGYNFGASQQIGICIDSVIHSTLAIDYDRRGILYQNEEIASKDQ</sequence>
<gene>
    <name evidence="1" type="ORF">V1478_000067</name>
</gene>
<dbReference type="EMBL" id="JAUDFV010000010">
    <property type="protein sequence ID" value="KAL2741564.1"/>
    <property type="molecule type" value="Genomic_DNA"/>
</dbReference>
<keyword evidence="2" id="KW-1185">Reference proteome</keyword>
<reference evidence="1 2" key="1">
    <citation type="journal article" date="2024" name="Ann. Entomol. Soc. Am.">
        <title>Genomic analyses of the southern and eastern yellowjacket wasps (Hymenoptera: Vespidae) reveal evolutionary signatures of social life.</title>
        <authorList>
            <person name="Catto M.A."/>
            <person name="Caine P.B."/>
            <person name="Orr S.E."/>
            <person name="Hunt B.G."/>
            <person name="Goodisman M.A.D."/>
        </authorList>
    </citation>
    <scope>NUCLEOTIDE SEQUENCE [LARGE SCALE GENOMIC DNA]</scope>
    <source>
        <strain evidence="1">233</strain>
        <tissue evidence="1">Head and thorax</tissue>
    </source>
</reference>
<evidence type="ECO:0000313" key="1">
    <source>
        <dbReference type="EMBL" id="KAL2741564.1"/>
    </source>
</evidence>
<organism evidence="1 2">
    <name type="scientific">Vespula squamosa</name>
    <name type="common">Southern yellow jacket</name>
    <name type="synonym">Wasp</name>
    <dbReference type="NCBI Taxonomy" id="30214"/>
    <lineage>
        <taxon>Eukaryota</taxon>
        <taxon>Metazoa</taxon>
        <taxon>Ecdysozoa</taxon>
        <taxon>Arthropoda</taxon>
        <taxon>Hexapoda</taxon>
        <taxon>Insecta</taxon>
        <taxon>Pterygota</taxon>
        <taxon>Neoptera</taxon>
        <taxon>Endopterygota</taxon>
        <taxon>Hymenoptera</taxon>
        <taxon>Apocrita</taxon>
        <taxon>Aculeata</taxon>
        <taxon>Vespoidea</taxon>
        <taxon>Vespidae</taxon>
        <taxon>Vespinae</taxon>
        <taxon>Vespula</taxon>
    </lineage>
</organism>
<proteinExistence type="predicted"/>
<dbReference type="Proteomes" id="UP001607302">
    <property type="component" value="Unassembled WGS sequence"/>
</dbReference>
<comment type="caution">
    <text evidence="1">The sequence shown here is derived from an EMBL/GenBank/DDBJ whole genome shotgun (WGS) entry which is preliminary data.</text>
</comment>
<accession>A0ABD2C936</accession>
<evidence type="ECO:0000313" key="2">
    <source>
        <dbReference type="Proteomes" id="UP001607302"/>
    </source>
</evidence>
<protein>
    <submittedName>
        <fullName evidence="1">Uncharacterized protein</fullName>
    </submittedName>
</protein>
<dbReference type="AlphaFoldDB" id="A0ABD2C936"/>